<proteinExistence type="predicted"/>
<name>A0A8S5NVH6_9CAUD</name>
<protein>
    <submittedName>
        <fullName evidence="1">Uncharacterized protein</fullName>
    </submittedName>
</protein>
<sequence>MSRWTNVNMFQNGTRCHKFLCKIVGCLTKFI</sequence>
<evidence type="ECO:0000313" key="1">
    <source>
        <dbReference type="EMBL" id="DAD98745.1"/>
    </source>
</evidence>
<reference evidence="1" key="1">
    <citation type="journal article" date="2021" name="Proc. Natl. Acad. Sci. U.S.A.">
        <title>A Catalog of Tens of Thousands of Viruses from Human Metagenomes Reveals Hidden Associations with Chronic Diseases.</title>
        <authorList>
            <person name="Tisza M.J."/>
            <person name="Buck C.B."/>
        </authorList>
    </citation>
    <scope>NUCLEOTIDE SEQUENCE</scope>
    <source>
        <strain evidence="1">CtPT18</strain>
    </source>
</reference>
<accession>A0A8S5NVH6</accession>
<organism evidence="1">
    <name type="scientific">Myoviridae sp. ctPT18</name>
    <dbReference type="NCBI Taxonomy" id="2825098"/>
    <lineage>
        <taxon>Viruses</taxon>
        <taxon>Duplodnaviria</taxon>
        <taxon>Heunggongvirae</taxon>
        <taxon>Uroviricota</taxon>
        <taxon>Caudoviricetes</taxon>
    </lineage>
</organism>
<dbReference type="EMBL" id="BK015266">
    <property type="protein sequence ID" value="DAD98745.1"/>
    <property type="molecule type" value="Genomic_DNA"/>
</dbReference>